<gene>
    <name evidence="8" type="ORF">CSSPJE1EN2_LOCUS24512</name>
</gene>
<keyword evidence="6" id="KW-0472">Membrane</keyword>
<dbReference type="EMBL" id="OZ023710">
    <property type="protein sequence ID" value="CAK9883261.1"/>
    <property type="molecule type" value="Genomic_DNA"/>
</dbReference>
<keyword evidence="4" id="KW-0256">Endoplasmic reticulum</keyword>
<proteinExistence type="predicted"/>
<keyword evidence="9" id="KW-1185">Reference proteome</keyword>
<evidence type="ECO:0000256" key="1">
    <source>
        <dbReference type="ARBA" id="ARBA00004173"/>
    </source>
</evidence>
<accession>A0ABP1C3A2</accession>
<organism evidence="8 9">
    <name type="scientific">Sphagnum jensenii</name>
    <dbReference type="NCBI Taxonomy" id="128206"/>
    <lineage>
        <taxon>Eukaryota</taxon>
        <taxon>Viridiplantae</taxon>
        <taxon>Streptophyta</taxon>
        <taxon>Embryophyta</taxon>
        <taxon>Bryophyta</taxon>
        <taxon>Sphagnophytina</taxon>
        <taxon>Sphagnopsida</taxon>
        <taxon>Sphagnales</taxon>
        <taxon>Sphagnaceae</taxon>
        <taxon>Sphagnum</taxon>
    </lineage>
</organism>
<dbReference type="Proteomes" id="UP001497522">
    <property type="component" value="Chromosome 9"/>
</dbReference>
<name>A0ABP1C3A2_9BRYO</name>
<evidence type="ECO:0000256" key="7">
    <source>
        <dbReference type="SAM" id="MobiDB-lite"/>
    </source>
</evidence>
<evidence type="ECO:0000256" key="5">
    <source>
        <dbReference type="ARBA" id="ARBA00023128"/>
    </source>
</evidence>
<feature type="region of interest" description="Disordered" evidence="7">
    <location>
        <begin position="358"/>
        <end position="379"/>
    </location>
</feature>
<comment type="subcellular location">
    <subcellularLocation>
        <location evidence="2">Endoplasmic reticulum</location>
    </subcellularLocation>
    <subcellularLocation>
        <location evidence="3">Membrane</location>
    </subcellularLocation>
    <subcellularLocation>
        <location evidence="1">Mitochondrion</location>
    </subcellularLocation>
</comment>
<sequence>MEARVPFEVHQLHPDRFHRLRNHRLSKPDHKLTLIFFSSLFGVGSEGPWIKRGDPTVIWPRDWLPKEEEGLGDNILVLSVLCNLRGNQFWVDIGKTVLQELVMEYVCSHLNALLGSFLGAFVSSGSTCDHIMLPVCFPVTKWQLYRPQTIVLVGHGVGGFMLKSFTMEVDKVSKVDKANGELQQARCKAFQQNIKGIVFYSVPHTTSKEECANYGADYWKSYLDKHMSWLFFQFPKQFSQNMVSLNVGFEKSIEQQHINLLAFVASQKVSISESSTYKLTRNNVCKIEDANCFQVCEPLDQQHDSYKRLLQFIQEALDVDELRLQQFNTKFNLKDSQGLDDQSTSIGLSSVVQKPHLPRKAKQKVQTSNRTNEMEGVPSQQQKLDVMIRTIDVHIKSPKHLGDLARKEVLGKTSIVCVGGKAMKGDSGEFLFMHVGDMAKVVGVGLDWAKVVVTKEFGVDVIQEDEGEWTKLCGSRQETRRNEDDEGSQDPSRRPPNPLDPSLSIGREDVEERTLTVNVFPKARQLTVPLRGRASPPSICPTLVFKFQRKGECRTIDVEAATQCNFGKMQIGATKNGLGFYQDNITISLDCIDEEEDAATVTKAHVQNVENVKKTIVDTSTSIHYSTHQVGGELELDATPLPQNLPLHARGKYNYAWTGGQLDRSVITQSPTDIHLTINEGSKVPVIKQFYKVDLKVNHAMTHMPHKAKVIPLRHSDTNPMVVEGVMEMSSSTSE</sequence>
<evidence type="ECO:0000256" key="2">
    <source>
        <dbReference type="ARBA" id="ARBA00004240"/>
    </source>
</evidence>
<reference evidence="8" key="1">
    <citation type="submission" date="2024-03" db="EMBL/GenBank/DDBJ databases">
        <authorList>
            <consortium name="ELIXIR-Norway"/>
            <consortium name="Elixir Norway"/>
        </authorList>
    </citation>
    <scope>NUCLEOTIDE SEQUENCE</scope>
</reference>
<evidence type="ECO:0000256" key="3">
    <source>
        <dbReference type="ARBA" id="ARBA00004370"/>
    </source>
</evidence>
<dbReference type="InterPro" id="IPR052374">
    <property type="entry name" value="SERAC1"/>
</dbReference>
<evidence type="ECO:0000256" key="6">
    <source>
        <dbReference type="ARBA" id="ARBA00023136"/>
    </source>
</evidence>
<dbReference type="PANTHER" id="PTHR48182:SF2">
    <property type="entry name" value="PROTEIN SERAC1"/>
    <property type="match status" value="1"/>
</dbReference>
<evidence type="ECO:0000313" key="9">
    <source>
        <dbReference type="Proteomes" id="UP001497522"/>
    </source>
</evidence>
<evidence type="ECO:0000256" key="4">
    <source>
        <dbReference type="ARBA" id="ARBA00022824"/>
    </source>
</evidence>
<keyword evidence="5" id="KW-0496">Mitochondrion</keyword>
<feature type="region of interest" description="Disordered" evidence="7">
    <location>
        <begin position="473"/>
        <end position="507"/>
    </location>
</feature>
<evidence type="ECO:0000313" key="8">
    <source>
        <dbReference type="EMBL" id="CAK9883261.1"/>
    </source>
</evidence>
<dbReference type="PANTHER" id="PTHR48182">
    <property type="entry name" value="PROTEIN SERAC1"/>
    <property type="match status" value="1"/>
</dbReference>
<protein>
    <submittedName>
        <fullName evidence="8">Uncharacterized protein</fullName>
    </submittedName>
</protein>